<dbReference type="InterPro" id="IPR010282">
    <property type="entry name" value="Uncharacterised_HutD/Ves"/>
</dbReference>
<dbReference type="InterPro" id="IPR014710">
    <property type="entry name" value="RmlC-like_jellyroll"/>
</dbReference>
<evidence type="ECO:0000313" key="1">
    <source>
        <dbReference type="EMBL" id="QDL54589.1"/>
    </source>
</evidence>
<dbReference type="Proteomes" id="UP000317365">
    <property type="component" value="Chromosome"/>
</dbReference>
<keyword evidence="2" id="KW-1185">Reference proteome</keyword>
<reference evidence="2" key="1">
    <citation type="submission" date="2019-02" db="EMBL/GenBank/DDBJ databases">
        <title>Complete genome sequence of Rhodoferax sp. Gr-4.</title>
        <authorList>
            <person name="Jin L."/>
        </authorList>
    </citation>
    <scope>NUCLEOTIDE SEQUENCE [LARGE SCALE GENOMIC DNA]</scope>
    <source>
        <strain evidence="2">Gr-4</strain>
    </source>
</reference>
<dbReference type="PANTHER" id="PTHR37943">
    <property type="entry name" value="PROTEIN VES"/>
    <property type="match status" value="1"/>
</dbReference>
<dbReference type="InterPro" id="IPR011051">
    <property type="entry name" value="RmlC_Cupin_sf"/>
</dbReference>
<dbReference type="KEGG" id="rhg:EXZ61_10650"/>
<dbReference type="AlphaFoldDB" id="A0A515EPL7"/>
<protein>
    <submittedName>
        <fullName evidence="1">HutD family protein</fullName>
    </submittedName>
</protein>
<reference evidence="2" key="2">
    <citation type="journal article" date="2020" name="Int. J. Syst. Evol. Microbiol.">
        <title>Genomic insights into a novel species Rhodoferax aquaticus sp. nov., isolated from freshwater.</title>
        <authorList>
            <person name="Li T."/>
            <person name="Zhuo Y."/>
            <person name="Jin C.Z."/>
            <person name="Wu X."/>
            <person name="Ko S.R."/>
            <person name="Jin F.J."/>
            <person name="Ahn C.Y."/>
            <person name="Oh H.M."/>
            <person name="Lee H.G."/>
            <person name="Jin L."/>
        </authorList>
    </citation>
    <scope>NUCLEOTIDE SEQUENCE [LARGE SCALE GENOMIC DNA]</scope>
    <source>
        <strain evidence="2">Gr-4</strain>
    </source>
</reference>
<dbReference type="CDD" id="cd20293">
    <property type="entry name" value="cupin_HutD_N"/>
    <property type="match status" value="1"/>
</dbReference>
<proteinExistence type="predicted"/>
<dbReference type="SUPFAM" id="SSF51182">
    <property type="entry name" value="RmlC-like cupins"/>
    <property type="match status" value="1"/>
</dbReference>
<sequence length="196" mass="21385">MTWQCVNLAEVAPSPWRNGGGTTRELVAWPNAQDWVWRMSVAEVTQGGPFSRFDGVQRWFAVLSGAGVELQLQVAKHPRAPLQTQHQVLTMDSGAFSFDGATPVECSLMDGPTQDFNLMLRKDQASGTMRKFMGTVCVELDAPKTVAVYAIDTGAKATFSNESVNLDAGWLAWRSVPAQAEVHLEAASALWMEIAV</sequence>
<evidence type="ECO:0000313" key="2">
    <source>
        <dbReference type="Proteomes" id="UP000317365"/>
    </source>
</evidence>
<dbReference type="Gene3D" id="2.60.120.10">
    <property type="entry name" value="Jelly Rolls"/>
    <property type="match status" value="1"/>
</dbReference>
<organism evidence="1 2">
    <name type="scientific">Rhodoferax aquaticus</name>
    <dbReference type="NCBI Taxonomy" id="2527691"/>
    <lineage>
        <taxon>Bacteria</taxon>
        <taxon>Pseudomonadati</taxon>
        <taxon>Pseudomonadota</taxon>
        <taxon>Betaproteobacteria</taxon>
        <taxon>Burkholderiales</taxon>
        <taxon>Comamonadaceae</taxon>
        <taxon>Rhodoferax</taxon>
    </lineage>
</organism>
<dbReference type="PANTHER" id="PTHR37943:SF1">
    <property type="entry name" value="PROTEIN VES"/>
    <property type="match status" value="1"/>
</dbReference>
<dbReference type="Pfam" id="PF05962">
    <property type="entry name" value="HutD"/>
    <property type="match status" value="1"/>
</dbReference>
<gene>
    <name evidence="1" type="ORF">EXZ61_10650</name>
</gene>
<dbReference type="EMBL" id="CP036282">
    <property type="protein sequence ID" value="QDL54589.1"/>
    <property type="molecule type" value="Genomic_DNA"/>
</dbReference>
<dbReference type="RefSeq" id="WP_142811638.1">
    <property type="nucleotide sequence ID" value="NZ_CP036282.1"/>
</dbReference>
<accession>A0A515EPL7</accession>
<name>A0A515EPL7_9BURK</name>